<protein>
    <recommendedName>
        <fullName evidence="3">Actin interacting protein 3-like C-terminal domain-containing protein</fullName>
    </recommendedName>
</protein>
<evidence type="ECO:0000259" key="3">
    <source>
        <dbReference type="Pfam" id="PF03915"/>
    </source>
</evidence>
<reference evidence="4 5" key="1">
    <citation type="submission" date="2022-05" db="EMBL/GenBank/DDBJ databases">
        <authorList>
            <consortium name="Genoscope - CEA"/>
            <person name="William W."/>
        </authorList>
    </citation>
    <scope>NUCLEOTIDE SEQUENCE [LARGE SCALE GENOMIC DNA]</scope>
</reference>
<feature type="region of interest" description="Disordered" evidence="2">
    <location>
        <begin position="339"/>
        <end position="386"/>
    </location>
</feature>
<feature type="compositionally biased region" description="Polar residues" evidence="2">
    <location>
        <begin position="509"/>
        <end position="519"/>
    </location>
</feature>
<evidence type="ECO:0000256" key="2">
    <source>
        <dbReference type="SAM" id="MobiDB-lite"/>
    </source>
</evidence>
<feature type="non-terminal residue" evidence="4">
    <location>
        <position position="1"/>
    </location>
</feature>
<feature type="compositionally biased region" description="Basic and acidic residues" evidence="2">
    <location>
        <begin position="499"/>
        <end position="508"/>
    </location>
</feature>
<evidence type="ECO:0000313" key="5">
    <source>
        <dbReference type="Proteomes" id="UP001159405"/>
    </source>
</evidence>
<dbReference type="PANTHER" id="PTHR22741:SF10">
    <property type="entry name" value="COILED-COIL DOMAIN-CONTAINING PROTEIN CG32809"/>
    <property type="match status" value="1"/>
</dbReference>
<dbReference type="Pfam" id="PF03915">
    <property type="entry name" value="AIP3"/>
    <property type="match status" value="2"/>
</dbReference>
<dbReference type="InterPro" id="IPR051825">
    <property type="entry name" value="SRCIN1"/>
</dbReference>
<feature type="compositionally biased region" description="Basic and acidic residues" evidence="2">
    <location>
        <begin position="38"/>
        <end position="55"/>
    </location>
</feature>
<keyword evidence="5" id="KW-1185">Reference proteome</keyword>
<feature type="compositionally biased region" description="Polar residues" evidence="2">
    <location>
        <begin position="347"/>
        <end position="356"/>
    </location>
</feature>
<name>A0ABN8PCL1_9CNID</name>
<feature type="region of interest" description="Disordered" evidence="2">
    <location>
        <begin position="36"/>
        <end position="155"/>
    </location>
</feature>
<keyword evidence="1" id="KW-0175">Coiled coil</keyword>
<sequence length="847" mass="94290">SSQWYVWVSTYTQTNCSSLGLRGKLFGGVKVKRARSFSGREKQKWNPTKDARDDTATTVSDSEAKGHGRRPRRRTTGGSDMGDDVEKAKRSQQEQGHSSEQDTHATQTLSRQEIISMVKKRFGLKPGGEMEKKPNGIQEDTPPAIPPRPVPSSPKQQRYELLLDKPGTYPTMPRKEENHVPHSNSTPGVVYLQYGDEIKRAMLPTGLQDMSQVQTLFAQTFPDKVKRSGDNRKTIYIKDNSCGVFYELDSVGDLSNKSHLKVLESRPFQNGPVSLPVSSPTAVHTGAQVTSTPLPNHSFVPPANAIHSGGGNIKYSRTTTVTRQASGGPRITTVTRVVNNGEKENSATHTTASDQEGMSLMDKKKVPLPGLGTTLNPRRPSRDPVEDQLDTLTNMLQDALKTGSYESLPSKSTEESPSSSQGSFIDHGPTAEGNEPTQLQMFRSRVRSDSGNESLLSDVSPTPSVEGKPKHIPAPPPRASSHTVSRESSLKYSQTLQRDSPRGAKRDISQQYHTQTLPLPSSKPKRSLTDSPTPLSSSSSSTSGSHASVKYEGNMKERKTLEIRASTLRGEMRMLRAELNQLKQFQTFQAEQFGEMIRNAKEQIVHHLTRTQNDPSSKSVKEKVQMEEMAYVKTKNDINRHISELESEVEMVRLDVVQKRCIANPAEVDSLNSQLSIISRQVSDLKGEFAELHDRMKSNMASELEIIVQGDKFLKEEPNKLENLVSRCKHITGTLFTLQKLVTAQQQMKSESEASFSSLEDVDKEVIDSIRSVQRDYITQRGLERHTEASFARKLCRKWALRTFTVVESTNSQQLSIDHTLTDHKSVVKSSKLRSETLISPVDLLEF</sequence>
<feature type="compositionally biased region" description="Polar residues" evidence="2">
    <location>
        <begin position="104"/>
        <end position="113"/>
    </location>
</feature>
<feature type="compositionally biased region" description="Basic and acidic residues" evidence="2">
    <location>
        <begin position="84"/>
        <end position="103"/>
    </location>
</feature>
<dbReference type="InterPro" id="IPR022782">
    <property type="entry name" value="AIP3-like_C"/>
</dbReference>
<accession>A0ABN8PCL1</accession>
<feature type="domain" description="Actin interacting protein 3-like C-terminal" evidence="3">
    <location>
        <begin position="191"/>
        <end position="262"/>
    </location>
</feature>
<feature type="region of interest" description="Disordered" evidence="2">
    <location>
        <begin position="404"/>
        <end position="555"/>
    </location>
</feature>
<proteinExistence type="predicted"/>
<organism evidence="4 5">
    <name type="scientific">Porites lobata</name>
    <dbReference type="NCBI Taxonomy" id="104759"/>
    <lineage>
        <taxon>Eukaryota</taxon>
        <taxon>Metazoa</taxon>
        <taxon>Cnidaria</taxon>
        <taxon>Anthozoa</taxon>
        <taxon>Hexacorallia</taxon>
        <taxon>Scleractinia</taxon>
        <taxon>Fungiina</taxon>
        <taxon>Poritidae</taxon>
        <taxon>Porites</taxon>
    </lineage>
</organism>
<dbReference type="Proteomes" id="UP001159405">
    <property type="component" value="Unassembled WGS sequence"/>
</dbReference>
<comment type="caution">
    <text evidence="4">The sequence shown here is derived from an EMBL/GenBank/DDBJ whole genome shotgun (WGS) entry which is preliminary data.</text>
</comment>
<gene>
    <name evidence="4" type="ORF">PLOB_00041163</name>
</gene>
<evidence type="ECO:0000313" key="4">
    <source>
        <dbReference type="EMBL" id="CAH3140280.1"/>
    </source>
</evidence>
<feature type="compositionally biased region" description="Low complexity" evidence="2">
    <location>
        <begin position="529"/>
        <end position="545"/>
    </location>
</feature>
<evidence type="ECO:0000256" key="1">
    <source>
        <dbReference type="ARBA" id="ARBA00023054"/>
    </source>
</evidence>
<dbReference type="PANTHER" id="PTHR22741">
    <property type="entry name" value="P140CAP/SNIP-RELATED"/>
    <property type="match status" value="1"/>
</dbReference>
<dbReference type="EMBL" id="CALNXK010000064">
    <property type="protein sequence ID" value="CAH3140280.1"/>
    <property type="molecule type" value="Genomic_DNA"/>
</dbReference>
<dbReference type="Gene3D" id="1.20.58.1540">
    <property type="entry name" value="Actin interacting protein 3, C-terminal domain"/>
    <property type="match status" value="1"/>
</dbReference>
<feature type="domain" description="Actin interacting protein 3-like C-terminal" evidence="3">
    <location>
        <begin position="538"/>
        <end position="774"/>
    </location>
</feature>
<feature type="compositionally biased region" description="Polar residues" evidence="2">
    <location>
        <begin position="449"/>
        <end position="463"/>
    </location>
</feature>
<feature type="compositionally biased region" description="Low complexity" evidence="2">
    <location>
        <begin position="406"/>
        <end position="423"/>
    </location>
</feature>
<feature type="compositionally biased region" description="Pro residues" evidence="2">
    <location>
        <begin position="143"/>
        <end position="152"/>
    </location>
</feature>